<keyword evidence="2" id="KW-1003">Cell membrane</keyword>
<evidence type="ECO:0000256" key="5">
    <source>
        <dbReference type="ARBA" id="ARBA00023136"/>
    </source>
</evidence>
<dbReference type="GO" id="GO:0043190">
    <property type="term" value="C:ATP-binding cassette (ABC) transporter complex"/>
    <property type="evidence" value="ECO:0007669"/>
    <property type="project" value="InterPro"/>
</dbReference>
<dbReference type="PANTHER" id="PTHR34857">
    <property type="entry name" value="SLL0384 PROTEIN"/>
    <property type="match status" value="1"/>
</dbReference>
<dbReference type="EMBL" id="CP002780">
    <property type="protein sequence ID" value="AEG59271.1"/>
    <property type="molecule type" value="Genomic_DNA"/>
</dbReference>
<proteinExistence type="predicted"/>
<dbReference type="Pfam" id="PF02361">
    <property type="entry name" value="CbiQ"/>
    <property type="match status" value="1"/>
</dbReference>
<reference evidence="8" key="1">
    <citation type="submission" date="2011-05" db="EMBL/GenBank/DDBJ databases">
        <title>Complete sequence of Desulfotomaculum ruminis DSM 2154.</title>
        <authorList>
            <person name="Lucas S."/>
            <person name="Copeland A."/>
            <person name="Lapidus A."/>
            <person name="Cheng J.-F."/>
            <person name="Goodwin L."/>
            <person name="Pitluck S."/>
            <person name="Lu M."/>
            <person name="Detter J.C."/>
            <person name="Han C."/>
            <person name="Tapia R."/>
            <person name="Land M."/>
            <person name="Hauser L."/>
            <person name="Kyrpides N."/>
            <person name="Ivanova N."/>
            <person name="Mikhailova N."/>
            <person name="Pagani I."/>
            <person name="Stams A.J.M."/>
            <person name="Plugge C.M."/>
            <person name="Muyzer G."/>
            <person name="Kuever J."/>
            <person name="Parshina S.N."/>
            <person name="Ivanova A.E."/>
            <person name="Nazina T.N."/>
            <person name="Brambilla E."/>
            <person name="Spring S."/>
            <person name="Klenk H.-P."/>
            <person name="Woyke T."/>
        </authorList>
    </citation>
    <scope>NUCLEOTIDE SEQUENCE [LARGE SCALE GENOMIC DNA]</scope>
    <source>
        <strain evidence="8">ATCC 23193 / DSM 2154 / NCIB 8452 / DL</strain>
    </source>
</reference>
<evidence type="ECO:0000256" key="1">
    <source>
        <dbReference type="ARBA" id="ARBA00004651"/>
    </source>
</evidence>
<dbReference type="InterPro" id="IPR012809">
    <property type="entry name" value="ECF_CbiQ"/>
</dbReference>
<protein>
    <submittedName>
        <fullName evidence="7">Cobalt ABC transporter, inner membrane subunit CbiQ</fullName>
    </submittedName>
</protein>
<dbReference type="GO" id="GO:0006824">
    <property type="term" value="P:cobalt ion transport"/>
    <property type="evidence" value="ECO:0007669"/>
    <property type="project" value="InterPro"/>
</dbReference>
<dbReference type="eggNOG" id="COG0619">
    <property type="taxonomic scope" value="Bacteria"/>
</dbReference>
<keyword evidence="3 6" id="KW-0812">Transmembrane</keyword>
<feature type="transmembrane region" description="Helical" evidence="6">
    <location>
        <begin position="67"/>
        <end position="85"/>
    </location>
</feature>
<sequence length="267" mass="29787">MRGVEDSSVGRSWVRQVDPRVKVVSLMIFIITITTLQHKTMLMAAGIFLLTAALLAGVPLKRILMRLLYLIPFGGLVIVTLPLVIPGEPLFSLDLGFVQLVASREGWESAVLPCLRMTAAFLGMIFLTATTSIGDIGSAFRQLGVPAFLIMIIEFTLRYIAVLQEELVQMQRAAKSRGFRMGRNFWHGHTMKTLGRCIAMLFLRSHERAERVYYAMLSRGYSGQWKGSGPVAKIRLLDLGWGTAMIAVAWTIKFLELGGARWFGHLK</sequence>
<keyword evidence="8" id="KW-1185">Reference proteome</keyword>
<evidence type="ECO:0000313" key="8">
    <source>
        <dbReference type="Proteomes" id="UP000009234"/>
    </source>
</evidence>
<organism evidence="7 8">
    <name type="scientific">Desulforamulus ruminis (strain ATCC 23193 / DSM 2154 / NCIMB 8452 / DL)</name>
    <name type="common">Desulfotomaculum ruminis</name>
    <dbReference type="NCBI Taxonomy" id="696281"/>
    <lineage>
        <taxon>Bacteria</taxon>
        <taxon>Bacillati</taxon>
        <taxon>Bacillota</taxon>
        <taxon>Clostridia</taxon>
        <taxon>Eubacteriales</taxon>
        <taxon>Peptococcaceae</taxon>
        <taxon>Desulforamulus</taxon>
    </lineage>
</organism>
<dbReference type="CDD" id="cd16914">
    <property type="entry name" value="EcfT"/>
    <property type="match status" value="1"/>
</dbReference>
<feature type="transmembrane region" description="Helical" evidence="6">
    <location>
        <begin position="143"/>
        <end position="161"/>
    </location>
</feature>
<dbReference type="KEGG" id="dru:Desru_0996"/>
<evidence type="ECO:0000256" key="6">
    <source>
        <dbReference type="SAM" id="Phobius"/>
    </source>
</evidence>
<gene>
    <name evidence="7" type="ordered locus">Desru_0996</name>
</gene>
<evidence type="ECO:0000256" key="2">
    <source>
        <dbReference type="ARBA" id="ARBA00022475"/>
    </source>
</evidence>
<keyword evidence="5 6" id="KW-0472">Membrane</keyword>
<dbReference type="PANTHER" id="PTHR34857:SF2">
    <property type="entry name" value="SLL0384 PROTEIN"/>
    <property type="match status" value="1"/>
</dbReference>
<evidence type="ECO:0000256" key="4">
    <source>
        <dbReference type="ARBA" id="ARBA00022989"/>
    </source>
</evidence>
<name>F6DKL1_DESRL</name>
<dbReference type="HOGENOM" id="CLU_056469_1_2_9"/>
<feature type="transmembrane region" description="Helical" evidence="6">
    <location>
        <begin position="110"/>
        <end position="131"/>
    </location>
</feature>
<comment type="subcellular location">
    <subcellularLocation>
        <location evidence="1">Cell membrane</location>
        <topology evidence="1">Multi-pass membrane protein</topology>
    </subcellularLocation>
</comment>
<feature type="transmembrane region" description="Helical" evidence="6">
    <location>
        <begin position="21"/>
        <end position="36"/>
    </location>
</feature>
<dbReference type="NCBIfam" id="TIGR02454">
    <property type="entry name" value="ECF_T_CbiQ"/>
    <property type="match status" value="1"/>
</dbReference>
<dbReference type="InterPro" id="IPR051611">
    <property type="entry name" value="ECF_transporter_component"/>
</dbReference>
<dbReference type="AlphaFoldDB" id="F6DKL1"/>
<keyword evidence="4 6" id="KW-1133">Transmembrane helix</keyword>
<accession>F6DKL1</accession>
<reference evidence="7 8" key="2">
    <citation type="journal article" date="2012" name="Stand. Genomic Sci.">
        <title>Complete genome sequence of the sulfate-reducing firmicute Desulfotomaculum ruminis type strain (DL(T)).</title>
        <authorList>
            <person name="Spring S."/>
            <person name="Visser M."/>
            <person name="Lu M."/>
            <person name="Copeland A."/>
            <person name="Lapidus A."/>
            <person name="Lucas S."/>
            <person name="Cheng J.F."/>
            <person name="Han C."/>
            <person name="Tapia R."/>
            <person name="Goodwin L.A."/>
            <person name="Pitluck S."/>
            <person name="Ivanova N."/>
            <person name="Land M."/>
            <person name="Hauser L."/>
            <person name="Larimer F."/>
            <person name="Rohde M."/>
            <person name="Goker M."/>
            <person name="Detter J.C."/>
            <person name="Kyrpides N.C."/>
            <person name="Woyke T."/>
            <person name="Schaap P.J."/>
            <person name="Plugge C.M."/>
            <person name="Muyzer G."/>
            <person name="Kuever J."/>
            <person name="Pereira I.A."/>
            <person name="Parshina S.N."/>
            <person name="Bernier-Latmani R."/>
            <person name="Stams A.J."/>
            <person name="Klenk H.P."/>
        </authorList>
    </citation>
    <scope>NUCLEOTIDE SEQUENCE [LARGE SCALE GENOMIC DNA]</scope>
    <source>
        <strain evidence="8">ATCC 23193 / DSM 2154 / NCIB 8452 / DL</strain>
    </source>
</reference>
<dbReference type="STRING" id="696281.Desru_0996"/>
<evidence type="ECO:0000313" key="7">
    <source>
        <dbReference type="EMBL" id="AEG59271.1"/>
    </source>
</evidence>
<evidence type="ECO:0000256" key="3">
    <source>
        <dbReference type="ARBA" id="ARBA00022692"/>
    </source>
</evidence>
<dbReference type="Proteomes" id="UP000009234">
    <property type="component" value="Chromosome"/>
</dbReference>
<dbReference type="InterPro" id="IPR003339">
    <property type="entry name" value="ABC/ECF_trnsptr_transmembrane"/>
</dbReference>
<feature type="transmembrane region" description="Helical" evidence="6">
    <location>
        <begin position="42"/>
        <end position="60"/>
    </location>
</feature>